<reference evidence="9 10" key="1">
    <citation type="journal article" date="2014" name="PLoS Genet.">
        <title>Analysis of the Phlebiopsis gigantea genome, transcriptome and secretome provides insight into its pioneer colonization strategies of wood.</title>
        <authorList>
            <person name="Hori C."/>
            <person name="Ishida T."/>
            <person name="Igarashi K."/>
            <person name="Samejima M."/>
            <person name="Suzuki H."/>
            <person name="Master E."/>
            <person name="Ferreira P."/>
            <person name="Ruiz-Duenas F.J."/>
            <person name="Held B."/>
            <person name="Canessa P."/>
            <person name="Larrondo L.F."/>
            <person name="Schmoll M."/>
            <person name="Druzhinina I.S."/>
            <person name="Kubicek C.P."/>
            <person name="Gaskell J.A."/>
            <person name="Kersten P."/>
            <person name="St John F."/>
            <person name="Glasner J."/>
            <person name="Sabat G."/>
            <person name="Splinter BonDurant S."/>
            <person name="Syed K."/>
            <person name="Yadav J."/>
            <person name="Mgbeahuruike A.C."/>
            <person name="Kovalchuk A."/>
            <person name="Asiegbu F.O."/>
            <person name="Lackner G."/>
            <person name="Hoffmeister D."/>
            <person name="Rencoret J."/>
            <person name="Gutierrez A."/>
            <person name="Sun H."/>
            <person name="Lindquist E."/>
            <person name="Barry K."/>
            <person name="Riley R."/>
            <person name="Grigoriev I.V."/>
            <person name="Henrissat B."/>
            <person name="Kues U."/>
            <person name="Berka R.M."/>
            <person name="Martinez A.T."/>
            <person name="Covert S.F."/>
            <person name="Blanchette R.A."/>
            <person name="Cullen D."/>
        </authorList>
    </citation>
    <scope>NUCLEOTIDE SEQUENCE [LARGE SCALE GENOMIC DNA]</scope>
    <source>
        <strain evidence="9 10">11061_1 CR5-6</strain>
    </source>
</reference>
<dbReference type="PANTHER" id="PTHR10071:SF281">
    <property type="entry name" value="BOX A-BINDING FACTOR-RELATED"/>
    <property type="match status" value="1"/>
</dbReference>
<evidence type="ECO:0000259" key="8">
    <source>
        <dbReference type="PROSITE" id="PS50114"/>
    </source>
</evidence>
<dbReference type="AlphaFoldDB" id="A0A0C3NFR4"/>
<organism evidence="9 10">
    <name type="scientific">Phlebiopsis gigantea (strain 11061_1 CR5-6)</name>
    <name type="common">White-rot fungus</name>
    <name type="synonym">Peniophora gigantea</name>
    <dbReference type="NCBI Taxonomy" id="745531"/>
    <lineage>
        <taxon>Eukaryota</taxon>
        <taxon>Fungi</taxon>
        <taxon>Dikarya</taxon>
        <taxon>Basidiomycota</taxon>
        <taxon>Agaricomycotina</taxon>
        <taxon>Agaricomycetes</taxon>
        <taxon>Polyporales</taxon>
        <taxon>Phanerochaetaceae</taxon>
        <taxon>Phlebiopsis</taxon>
    </lineage>
</organism>
<feature type="compositionally biased region" description="Basic residues" evidence="7">
    <location>
        <begin position="186"/>
        <end position="198"/>
    </location>
</feature>
<evidence type="ECO:0000313" key="10">
    <source>
        <dbReference type="Proteomes" id="UP000053257"/>
    </source>
</evidence>
<dbReference type="GO" id="GO:0045944">
    <property type="term" value="P:positive regulation of transcription by RNA polymerase II"/>
    <property type="evidence" value="ECO:0007669"/>
    <property type="project" value="TreeGrafter"/>
</dbReference>
<keyword evidence="2" id="KW-0479">Metal-binding</keyword>
<dbReference type="OrthoDB" id="515401at2759"/>
<dbReference type="PANTHER" id="PTHR10071">
    <property type="entry name" value="TRANSCRIPTION FACTOR GATA FAMILY MEMBER"/>
    <property type="match status" value="1"/>
</dbReference>
<dbReference type="Gene3D" id="3.30.50.10">
    <property type="entry name" value="Erythroid Transcription Factor GATA-1, subunit A"/>
    <property type="match status" value="2"/>
</dbReference>
<evidence type="ECO:0000256" key="7">
    <source>
        <dbReference type="SAM" id="MobiDB-lite"/>
    </source>
</evidence>
<feature type="domain" description="GATA-type" evidence="8">
    <location>
        <begin position="142"/>
        <end position="195"/>
    </location>
</feature>
<keyword evidence="3 6" id="KW-0863">Zinc-finger</keyword>
<evidence type="ECO:0000256" key="4">
    <source>
        <dbReference type="ARBA" id="ARBA00022833"/>
    </source>
</evidence>
<dbReference type="GO" id="GO:0005634">
    <property type="term" value="C:nucleus"/>
    <property type="evidence" value="ECO:0007669"/>
    <property type="project" value="UniProtKB-SubCell"/>
</dbReference>
<keyword evidence="5" id="KW-0539">Nucleus</keyword>
<dbReference type="PROSITE" id="PS00344">
    <property type="entry name" value="GATA_ZN_FINGER_1"/>
    <property type="match status" value="1"/>
</dbReference>
<feature type="region of interest" description="Disordered" evidence="7">
    <location>
        <begin position="225"/>
        <end position="337"/>
    </location>
</feature>
<dbReference type="PRINTS" id="PR00619">
    <property type="entry name" value="GATAZNFINGER"/>
</dbReference>
<name>A0A0C3NFR4_PHLG1</name>
<sequence>MHNPALASLTRLPFNGQIHTPSAPDHARNEHGTSAPPSPSLLTAIQRVSPPGSSYSIDPALKDSSPENIDPSLAQNSGSPTFGAAKPPCANCGAHSTPLWRRDGEGKAVCNACAGPPVVPEQPVGPPSPDSGYPGKVRIKNTLGPLSCANCNTSTTPLWRRDDVGNNICNACGLYFKLHGTHRPNSMKKTVIKRRKRVPAAGGSPSGQDRISDQAAAAILASVGRPHGSQTGAEESAEEAEGQPRKKRARKSKAEKEKESMDVDDDGEAASASRAGRGRKGAGSGAGRGSPREADMLIHGFLEGSVPGESGPSSGPGQDGESAAMSTRFGSDAHTTL</sequence>
<dbReference type="HOGENOM" id="CLU_824158_0_0_1"/>
<dbReference type="InterPro" id="IPR000679">
    <property type="entry name" value="Znf_GATA"/>
</dbReference>
<proteinExistence type="predicted"/>
<evidence type="ECO:0000256" key="1">
    <source>
        <dbReference type="ARBA" id="ARBA00004123"/>
    </source>
</evidence>
<evidence type="ECO:0000313" key="9">
    <source>
        <dbReference type="EMBL" id="KIP03569.1"/>
    </source>
</evidence>
<keyword evidence="4" id="KW-0862">Zinc</keyword>
<dbReference type="InterPro" id="IPR039355">
    <property type="entry name" value="Transcription_factor_GATA"/>
</dbReference>
<feature type="region of interest" description="Disordered" evidence="7">
    <location>
        <begin position="1"/>
        <end position="80"/>
    </location>
</feature>
<comment type="subcellular location">
    <subcellularLocation>
        <location evidence="1">Nucleus</location>
    </subcellularLocation>
</comment>
<dbReference type="Proteomes" id="UP000053257">
    <property type="component" value="Unassembled WGS sequence"/>
</dbReference>
<evidence type="ECO:0000256" key="3">
    <source>
        <dbReference type="ARBA" id="ARBA00022771"/>
    </source>
</evidence>
<evidence type="ECO:0000256" key="6">
    <source>
        <dbReference type="PROSITE-ProRule" id="PRU00094"/>
    </source>
</evidence>
<dbReference type="InterPro" id="IPR013088">
    <property type="entry name" value="Znf_NHR/GATA"/>
</dbReference>
<protein>
    <recommendedName>
        <fullName evidence="8">GATA-type domain-containing protein</fullName>
    </recommendedName>
</protein>
<dbReference type="FunFam" id="3.30.50.10:FF:000007">
    <property type="entry name" value="Nitrogen regulatory AreA, N-terminal"/>
    <property type="match status" value="1"/>
</dbReference>
<dbReference type="CDD" id="cd00202">
    <property type="entry name" value="ZnF_GATA"/>
    <property type="match status" value="1"/>
</dbReference>
<feature type="compositionally biased region" description="Basic and acidic residues" evidence="7">
    <location>
        <begin position="252"/>
        <end position="261"/>
    </location>
</feature>
<dbReference type="GO" id="GO:0000978">
    <property type="term" value="F:RNA polymerase II cis-regulatory region sequence-specific DNA binding"/>
    <property type="evidence" value="ECO:0007669"/>
    <property type="project" value="TreeGrafter"/>
</dbReference>
<dbReference type="GO" id="GO:0000122">
    <property type="term" value="P:negative regulation of transcription by RNA polymerase II"/>
    <property type="evidence" value="ECO:0007669"/>
    <property type="project" value="TreeGrafter"/>
</dbReference>
<feature type="compositionally biased region" description="Low complexity" evidence="7">
    <location>
        <begin position="303"/>
        <end position="322"/>
    </location>
</feature>
<keyword evidence="10" id="KW-1185">Reference proteome</keyword>
<feature type="region of interest" description="Disordered" evidence="7">
    <location>
        <begin position="186"/>
        <end position="211"/>
    </location>
</feature>
<dbReference type="PROSITE" id="PS50114">
    <property type="entry name" value="GATA_ZN_FINGER_2"/>
    <property type="match status" value="2"/>
</dbReference>
<gene>
    <name evidence="9" type="ORF">PHLGIDRAFT_77373</name>
</gene>
<evidence type="ECO:0000256" key="5">
    <source>
        <dbReference type="ARBA" id="ARBA00023242"/>
    </source>
</evidence>
<feature type="domain" description="GATA-type" evidence="8">
    <location>
        <begin position="89"/>
        <end position="113"/>
    </location>
</feature>
<dbReference type="GO" id="GO:0000981">
    <property type="term" value="F:DNA-binding transcription factor activity, RNA polymerase II-specific"/>
    <property type="evidence" value="ECO:0007669"/>
    <property type="project" value="TreeGrafter"/>
</dbReference>
<dbReference type="STRING" id="745531.A0A0C3NFR4"/>
<evidence type="ECO:0000256" key="2">
    <source>
        <dbReference type="ARBA" id="ARBA00022723"/>
    </source>
</evidence>
<feature type="compositionally biased region" description="Polar residues" evidence="7">
    <location>
        <begin position="324"/>
        <end position="337"/>
    </location>
</feature>
<dbReference type="SMART" id="SM00401">
    <property type="entry name" value="ZnF_GATA"/>
    <property type="match status" value="2"/>
</dbReference>
<dbReference type="GO" id="GO:0008270">
    <property type="term" value="F:zinc ion binding"/>
    <property type="evidence" value="ECO:0007669"/>
    <property type="project" value="UniProtKB-KW"/>
</dbReference>
<accession>A0A0C3NFR4</accession>
<dbReference type="SUPFAM" id="SSF57716">
    <property type="entry name" value="Glucocorticoid receptor-like (DNA-binding domain)"/>
    <property type="match status" value="2"/>
</dbReference>
<dbReference type="EMBL" id="KN840609">
    <property type="protein sequence ID" value="KIP03569.1"/>
    <property type="molecule type" value="Genomic_DNA"/>
</dbReference>
<dbReference type="Pfam" id="PF00320">
    <property type="entry name" value="GATA"/>
    <property type="match status" value="2"/>
</dbReference>